<organism evidence="2 3">
    <name type="scientific">Chitinophaga defluvii</name>
    <dbReference type="NCBI Taxonomy" id="3163343"/>
    <lineage>
        <taxon>Bacteria</taxon>
        <taxon>Pseudomonadati</taxon>
        <taxon>Bacteroidota</taxon>
        <taxon>Chitinophagia</taxon>
        <taxon>Chitinophagales</taxon>
        <taxon>Chitinophagaceae</taxon>
        <taxon>Chitinophaga</taxon>
    </lineage>
</organism>
<keyword evidence="1" id="KW-0732">Signal</keyword>
<protein>
    <submittedName>
        <fullName evidence="2">Uncharacterized protein</fullName>
    </submittedName>
</protein>
<feature type="chain" id="PRO_5046043228" evidence="1">
    <location>
        <begin position="27"/>
        <end position="543"/>
    </location>
</feature>
<comment type="caution">
    <text evidence="2">The sequence shown here is derived from an EMBL/GenBank/DDBJ whole genome shotgun (WGS) entry which is preliminary data.</text>
</comment>
<name>A0ABV2TEB6_9BACT</name>
<dbReference type="Proteomes" id="UP001549749">
    <property type="component" value="Unassembled WGS sequence"/>
</dbReference>
<proteinExistence type="predicted"/>
<gene>
    <name evidence="2" type="ORF">ABR189_28535</name>
</gene>
<dbReference type="RefSeq" id="WP_354663932.1">
    <property type="nucleotide sequence ID" value="NZ_JBEXAC010000003.1"/>
</dbReference>
<feature type="signal peptide" evidence="1">
    <location>
        <begin position="1"/>
        <end position="26"/>
    </location>
</feature>
<evidence type="ECO:0000256" key="1">
    <source>
        <dbReference type="SAM" id="SignalP"/>
    </source>
</evidence>
<accession>A0ABV2TEB6</accession>
<reference evidence="2 3" key="1">
    <citation type="submission" date="2024-06" db="EMBL/GenBank/DDBJ databases">
        <title>Chitinophaga defluvii sp. nov., isolated from municipal sewage.</title>
        <authorList>
            <person name="Zhang L."/>
        </authorList>
    </citation>
    <scope>NUCLEOTIDE SEQUENCE [LARGE SCALE GENOMIC DNA]</scope>
    <source>
        <strain evidence="2 3">H8</strain>
    </source>
</reference>
<evidence type="ECO:0000313" key="2">
    <source>
        <dbReference type="EMBL" id="MET7001363.1"/>
    </source>
</evidence>
<keyword evidence="3" id="KW-1185">Reference proteome</keyword>
<evidence type="ECO:0000313" key="3">
    <source>
        <dbReference type="Proteomes" id="UP001549749"/>
    </source>
</evidence>
<sequence length="543" mass="56443">MTTTLRTAFRMLVLAIIVLVSSNAHAQLKVGKNPATIQKSAILELEADKQGLLLPRLTSFTGINAAIGAAAVDGMIVYLQDATPANSGLYLRQGGNWVKIASASSALANWSLKGNSGTDPVNDYIGTADNVDLSIRRDGTEAIRVTTGGNVALKQVAAITDNSIREVLIIQTDGTIVKRELPVSAFNSLLANVSAAANTTNQTFNITEDVATGKITINAPVMDGTGTKTYGFFQKSDWDKLQNLTNGNGFTIGDLITAAGTEAVKGAAVSFNTVTQKYEMRLVAASATENGIVTTGAQEFAGVKTFKDIVKLGSVATAAAPAPGTPYQVLVQNGTNEIEKRAVNMEALETAVQKIQAGPAATDVTSGTDVAFVTATTGTDFNIMANGATKTVNFNLPDATGAAGAEARGVVSKTAQSFAGDKSFVNNVAVGGVTAANSTLQVTGSVAMAIKTITSAQSPYTITDKDNTVLADATTAAVVLNLPAPVTGRMYTIKKIGTGDIDKQITINGGGAMIEGGTDYKIFNDWTFITIQSDGTNWYIIKK</sequence>
<dbReference type="EMBL" id="JBEXAC010000003">
    <property type="protein sequence ID" value="MET7001363.1"/>
    <property type="molecule type" value="Genomic_DNA"/>
</dbReference>